<dbReference type="Proteomes" id="UP000065151">
    <property type="component" value="Chromosome"/>
</dbReference>
<dbReference type="InterPro" id="IPR049947">
    <property type="entry name" value="Cu_Am_Ox_Cu-bd"/>
</dbReference>
<dbReference type="InterPro" id="IPR000269">
    <property type="entry name" value="Cu_amine_oxidase"/>
</dbReference>
<dbReference type="PROSITE" id="PS01164">
    <property type="entry name" value="COPPER_AMINE_OXID_1"/>
    <property type="match status" value="1"/>
</dbReference>
<accession>A0A0U3Q5M8</accession>
<feature type="domain" description="Copper amine oxidase catalytic" evidence="17">
    <location>
        <begin position="225"/>
        <end position="626"/>
    </location>
</feature>
<evidence type="ECO:0000256" key="13">
    <source>
        <dbReference type="PIRSR" id="PIRSR600269-50"/>
    </source>
</evidence>
<feature type="region of interest" description="Disordered" evidence="16">
    <location>
        <begin position="626"/>
        <end position="648"/>
    </location>
</feature>
<dbReference type="SUPFAM" id="SSF49998">
    <property type="entry name" value="Amine oxidase catalytic domain"/>
    <property type="match status" value="1"/>
</dbReference>
<protein>
    <recommendedName>
        <fullName evidence="15">Amine oxidase</fullName>
        <ecNumber evidence="15">1.4.3.-</ecNumber>
    </recommendedName>
</protein>
<dbReference type="InterPro" id="IPR016182">
    <property type="entry name" value="Cu_amine_oxidase_N-reg"/>
</dbReference>
<evidence type="ECO:0000256" key="5">
    <source>
        <dbReference type="ARBA" id="ARBA00011738"/>
    </source>
</evidence>
<dbReference type="Gene3D" id="3.10.450.40">
    <property type="match status" value="2"/>
</dbReference>
<comment type="catalytic activity">
    <reaction evidence="12">
        <text>a primary methyl amine + O2 + H2O = an aldehyde + H2O2 + NH4(+)</text>
        <dbReference type="Rhea" id="RHEA:16153"/>
        <dbReference type="ChEBI" id="CHEBI:15377"/>
        <dbReference type="ChEBI" id="CHEBI:15379"/>
        <dbReference type="ChEBI" id="CHEBI:16240"/>
        <dbReference type="ChEBI" id="CHEBI:17478"/>
        <dbReference type="ChEBI" id="CHEBI:28938"/>
        <dbReference type="ChEBI" id="CHEBI:228804"/>
        <dbReference type="EC" id="1.4.3.21"/>
    </reaction>
</comment>
<organism evidence="20">
    <name type="scientific">Pseudarthrobacter sulfonivorans</name>
    <dbReference type="NCBI Taxonomy" id="121292"/>
    <lineage>
        <taxon>Bacteria</taxon>
        <taxon>Bacillati</taxon>
        <taxon>Actinomycetota</taxon>
        <taxon>Actinomycetes</taxon>
        <taxon>Micrococcales</taxon>
        <taxon>Micrococcaceae</taxon>
        <taxon>Pseudarthrobacter</taxon>
    </lineage>
</organism>
<dbReference type="PANTHER" id="PTHR10638">
    <property type="entry name" value="COPPER AMINE OXIDASE"/>
    <property type="match status" value="1"/>
</dbReference>
<dbReference type="NCBIfam" id="NF008559">
    <property type="entry name" value="PRK11504.1"/>
    <property type="match status" value="1"/>
</dbReference>
<keyword evidence="6 15" id="KW-0479">Metal-binding</keyword>
<evidence type="ECO:0000256" key="7">
    <source>
        <dbReference type="ARBA" id="ARBA00022772"/>
    </source>
</evidence>
<dbReference type="RefSeq" id="WP_058931058.1">
    <property type="nucleotide sequence ID" value="NZ_CP013747.1"/>
</dbReference>
<dbReference type="GO" id="GO:0009308">
    <property type="term" value="P:amine metabolic process"/>
    <property type="evidence" value="ECO:0007669"/>
    <property type="project" value="UniProtKB-UniRule"/>
</dbReference>
<feature type="active site" description="Schiff-base intermediate with substrate; via topaquinone" evidence="13">
    <location>
        <position position="385"/>
    </location>
</feature>
<dbReference type="GO" id="GO:0005507">
    <property type="term" value="F:copper ion binding"/>
    <property type="evidence" value="ECO:0007669"/>
    <property type="project" value="InterPro"/>
</dbReference>
<feature type="active site" description="Proton acceptor" evidence="13">
    <location>
        <position position="301"/>
    </location>
</feature>
<feature type="domain" description="Copper amine oxidase N2-terminal" evidence="18">
    <location>
        <begin position="15"/>
        <end position="95"/>
    </location>
</feature>
<evidence type="ECO:0000256" key="4">
    <source>
        <dbReference type="ARBA" id="ARBA00007983"/>
    </source>
</evidence>
<dbReference type="PROSITE" id="PS01165">
    <property type="entry name" value="COPPER_AMINE_OXID_2"/>
    <property type="match status" value="1"/>
</dbReference>
<name>A0A0U3Q5M8_9MICC</name>
<feature type="compositionally biased region" description="Low complexity" evidence="16">
    <location>
        <begin position="636"/>
        <end position="648"/>
    </location>
</feature>
<dbReference type="InterPro" id="IPR049948">
    <property type="entry name" value="Cu_Am_ox_TPQ-bd"/>
</dbReference>
<comment type="cofactor">
    <cofactor evidence="1">
        <name>Cu cation</name>
        <dbReference type="ChEBI" id="CHEBI:23378"/>
    </cofactor>
</comment>
<keyword evidence="10" id="KW-1015">Disulfide bond</keyword>
<dbReference type="InterPro" id="IPR036460">
    <property type="entry name" value="Cu_amine_oxidase_C_sf"/>
</dbReference>
<comment type="PTM">
    <text evidence="14 15">Topaquinone (TPQ) is generated by copper-dependent autoxidation of a specific tyrosyl residue.</text>
</comment>
<evidence type="ECO:0000256" key="8">
    <source>
        <dbReference type="ARBA" id="ARBA00023002"/>
    </source>
</evidence>
<reference evidence="20 21" key="1">
    <citation type="submission" date="2015-12" db="EMBL/GenBank/DDBJ databases">
        <authorList>
            <person name="Shamseldin A."/>
            <person name="Moawad H."/>
            <person name="Abd El-Rahim W.M."/>
            <person name="Sadowsky M.J."/>
        </authorList>
    </citation>
    <scope>NUCLEOTIDE SEQUENCE [LARGE SCALE GENOMIC DNA]</scope>
    <source>
        <strain evidence="20 21">Ar51</strain>
    </source>
</reference>
<comment type="cofactor">
    <cofactor evidence="3">
        <name>Zn(2+)</name>
        <dbReference type="ChEBI" id="CHEBI:29105"/>
    </cofactor>
</comment>
<evidence type="ECO:0000256" key="14">
    <source>
        <dbReference type="PIRSR" id="PIRSR600269-51"/>
    </source>
</evidence>
<dbReference type="FunFam" id="2.70.98.20:FF:000001">
    <property type="entry name" value="Amine oxidase"/>
    <property type="match status" value="1"/>
</dbReference>
<dbReference type="GO" id="GO:0008131">
    <property type="term" value="F:primary methylamine oxidase activity"/>
    <property type="evidence" value="ECO:0007669"/>
    <property type="project" value="UniProtKB-EC"/>
</dbReference>
<evidence type="ECO:0000259" key="18">
    <source>
        <dbReference type="Pfam" id="PF02727"/>
    </source>
</evidence>
<dbReference type="InterPro" id="IPR015800">
    <property type="entry name" value="Cu_amine_oxidase_N2"/>
</dbReference>
<dbReference type="Pfam" id="PF02727">
    <property type="entry name" value="Cu_amine_oxidN2"/>
    <property type="match status" value="1"/>
</dbReference>
<gene>
    <name evidence="20" type="primary">tynA</name>
    <name evidence="20" type="ORF">AU252_12820</name>
</gene>
<sequence>MSIDIETETVVGVTHPLDPLSRNEISRAASILKDGPAAAESFRFISIELREPEKELLRSGAKTVREADAVLVDRAEGRSYEAIVDLDAGIVSKWTQLAANIHPPFMLDEFAEGEESCRKNPEVQAALAKRGITDMGLVCFEPWSVGYFGEDNEGRRLMRALVFVRQEADDSPYAHPIENFIVIVDLNSGEVVKVEDDQAIPVPSASGNYLPKYVGPARTDLKPISITQPEGASFNVTGNHVQWADWSFRVGFTPREGLVLHQLKFRNKDTERPVINRASLSEMVVPYGDTAPVQAKKNAFDSGEYNIGNMANSLTLGCDCLGEIKYFDGITADSHGNPLTIENAICMHEEDDSILWKHFDFREGTTETRRSRKLVISFIATVANYEYAFYWHLFLDGSIEFLVKATGILSTAGQKPGEKSPYGQTLNNDGLYAPIHQHMFNVRMDFEIDGPNNAVYEVDMEIPEDNPTHTAFMAVDRLLETEQAAIRKTDSSKHRFWKIANRDSKNIVDEPVAYRLIPTDGIQLAAGDESYVSKRAQFARNNLWVTAYDRTERFAAGEFPNQATGADDGLHIWTQKDRNIVDQDLVVWYTFGMHHVVRLEDWPIMPRQNIGFMLEPHGFFDQNPTLNLPSNENRTETTTTETCCTTEK</sequence>
<dbReference type="KEGG" id="psul:AU252_12820"/>
<evidence type="ECO:0000256" key="2">
    <source>
        <dbReference type="ARBA" id="ARBA00001936"/>
    </source>
</evidence>
<evidence type="ECO:0000256" key="6">
    <source>
        <dbReference type="ARBA" id="ARBA00022723"/>
    </source>
</evidence>
<evidence type="ECO:0000256" key="12">
    <source>
        <dbReference type="ARBA" id="ARBA00048032"/>
    </source>
</evidence>
<feature type="modified residue" description="2',4',5'-topaquinone" evidence="14">
    <location>
        <position position="385"/>
    </location>
</feature>
<evidence type="ECO:0000256" key="10">
    <source>
        <dbReference type="ARBA" id="ARBA00023157"/>
    </source>
</evidence>
<keyword evidence="9 15" id="KW-0186">Copper</keyword>
<evidence type="ECO:0000256" key="15">
    <source>
        <dbReference type="RuleBase" id="RU000672"/>
    </source>
</evidence>
<dbReference type="SUPFAM" id="SSF54416">
    <property type="entry name" value="Amine oxidase N-terminal region"/>
    <property type="match status" value="2"/>
</dbReference>
<evidence type="ECO:0000259" key="19">
    <source>
        <dbReference type="Pfam" id="PF02728"/>
    </source>
</evidence>
<dbReference type="InterPro" id="IPR015802">
    <property type="entry name" value="Cu_amine_oxidase_N3"/>
</dbReference>
<dbReference type="AlphaFoldDB" id="A0A0U3Q5M8"/>
<keyword evidence="7 13" id="KW-0801">TPQ</keyword>
<evidence type="ECO:0000259" key="17">
    <source>
        <dbReference type="Pfam" id="PF01179"/>
    </source>
</evidence>
<evidence type="ECO:0000313" key="21">
    <source>
        <dbReference type="Proteomes" id="UP000065151"/>
    </source>
</evidence>
<evidence type="ECO:0000256" key="11">
    <source>
        <dbReference type="ARBA" id="ARBA00023211"/>
    </source>
</evidence>
<dbReference type="Pfam" id="PF01179">
    <property type="entry name" value="Cu_amine_oxid"/>
    <property type="match status" value="1"/>
</dbReference>
<dbReference type="Gene3D" id="2.70.98.20">
    <property type="entry name" value="Copper amine oxidase, catalytic domain"/>
    <property type="match status" value="1"/>
</dbReference>
<dbReference type="Pfam" id="PF02728">
    <property type="entry name" value="Cu_amine_oxidN3"/>
    <property type="match status" value="1"/>
</dbReference>
<keyword evidence="11" id="KW-0464">Manganese</keyword>
<proteinExistence type="inferred from homology"/>
<dbReference type="PANTHER" id="PTHR10638:SF86">
    <property type="entry name" value="COPPER AMINE OXIDASE 1-RELATED"/>
    <property type="match status" value="1"/>
</dbReference>
<comment type="cofactor">
    <cofactor evidence="2">
        <name>Mn(2+)</name>
        <dbReference type="ChEBI" id="CHEBI:29035"/>
    </cofactor>
</comment>
<evidence type="ECO:0000256" key="9">
    <source>
        <dbReference type="ARBA" id="ARBA00023008"/>
    </source>
</evidence>
<evidence type="ECO:0000256" key="3">
    <source>
        <dbReference type="ARBA" id="ARBA00001947"/>
    </source>
</evidence>
<dbReference type="EMBL" id="CP013747">
    <property type="protein sequence ID" value="ALV41934.1"/>
    <property type="molecule type" value="Genomic_DNA"/>
</dbReference>
<dbReference type="EC" id="1.4.3.-" evidence="15"/>
<comment type="subunit">
    <text evidence="5">Homodimer.</text>
</comment>
<feature type="domain" description="Copper amine oxidase N3-terminal" evidence="19">
    <location>
        <begin position="103"/>
        <end position="203"/>
    </location>
</feature>
<dbReference type="STRING" id="121292.AU252_12820"/>
<comment type="cofactor">
    <cofactor evidence="15">
        <name>Cu cation</name>
        <dbReference type="ChEBI" id="CHEBI:23378"/>
    </cofactor>
    <text evidence="15">Contains 1 topaquinone per subunit.</text>
</comment>
<evidence type="ECO:0000256" key="16">
    <source>
        <dbReference type="SAM" id="MobiDB-lite"/>
    </source>
</evidence>
<evidence type="ECO:0000256" key="1">
    <source>
        <dbReference type="ARBA" id="ARBA00001935"/>
    </source>
</evidence>
<keyword evidence="8 15" id="KW-0560">Oxidoreductase</keyword>
<comment type="similarity">
    <text evidence="4 15">Belongs to the copper/topaquinone oxidase family.</text>
</comment>
<dbReference type="InterPro" id="IPR015798">
    <property type="entry name" value="Cu_amine_oxidase_C"/>
</dbReference>
<evidence type="ECO:0000313" key="20">
    <source>
        <dbReference type="EMBL" id="ALV41934.1"/>
    </source>
</evidence>
<dbReference type="GO" id="GO:0048038">
    <property type="term" value="F:quinone binding"/>
    <property type="evidence" value="ECO:0007669"/>
    <property type="project" value="InterPro"/>
</dbReference>